<evidence type="ECO:0000313" key="2">
    <source>
        <dbReference type="Proteomes" id="UP000479710"/>
    </source>
</evidence>
<accession>A0A6G1ERD9</accession>
<gene>
    <name evidence="1" type="ORF">E2562_031020</name>
</gene>
<name>A0A6G1ERD9_9ORYZ</name>
<dbReference type="Proteomes" id="UP000479710">
    <property type="component" value="Unassembled WGS sequence"/>
</dbReference>
<dbReference type="AlphaFoldDB" id="A0A6G1ERD9"/>
<evidence type="ECO:0000313" key="1">
    <source>
        <dbReference type="EMBL" id="KAF0927223.1"/>
    </source>
</evidence>
<organism evidence="1 2">
    <name type="scientific">Oryza meyeriana var. granulata</name>
    <dbReference type="NCBI Taxonomy" id="110450"/>
    <lineage>
        <taxon>Eukaryota</taxon>
        <taxon>Viridiplantae</taxon>
        <taxon>Streptophyta</taxon>
        <taxon>Embryophyta</taxon>
        <taxon>Tracheophyta</taxon>
        <taxon>Spermatophyta</taxon>
        <taxon>Magnoliopsida</taxon>
        <taxon>Liliopsida</taxon>
        <taxon>Poales</taxon>
        <taxon>Poaceae</taxon>
        <taxon>BOP clade</taxon>
        <taxon>Oryzoideae</taxon>
        <taxon>Oryzeae</taxon>
        <taxon>Oryzinae</taxon>
        <taxon>Oryza</taxon>
        <taxon>Oryza meyeriana</taxon>
    </lineage>
</organism>
<proteinExistence type="predicted"/>
<reference evidence="1 2" key="1">
    <citation type="submission" date="2019-11" db="EMBL/GenBank/DDBJ databases">
        <title>Whole genome sequence of Oryza granulata.</title>
        <authorList>
            <person name="Li W."/>
        </authorList>
    </citation>
    <scope>NUCLEOTIDE SEQUENCE [LARGE SCALE GENOMIC DNA]</scope>
    <source>
        <strain evidence="2">cv. Menghai</strain>
        <tissue evidence="1">Leaf</tissue>
    </source>
</reference>
<protein>
    <submittedName>
        <fullName evidence="1">Uncharacterized protein</fullName>
    </submittedName>
</protein>
<dbReference type="EMBL" id="SPHZ02000003">
    <property type="protein sequence ID" value="KAF0927223.1"/>
    <property type="molecule type" value="Genomic_DNA"/>
</dbReference>
<sequence length="180" mass="19622">MSASSCLSAPESQPKGRYLALGSLERIRLRQRARLLHLKHSGTSSKFFHLKINSRRRKKAIPSLCQGGQWATTKEDKLALAHDYFLNIMGAPAPPSIALDFSSIGRDNWPPEGGAISHQAPNLFSFIRDGGKSMAEGLSGNAWVADIRGGLSIQAMVEYLGIWDLVAGTYLAQESSDKII</sequence>
<dbReference type="OrthoDB" id="692722at2759"/>
<comment type="caution">
    <text evidence="1">The sequence shown here is derived from an EMBL/GenBank/DDBJ whole genome shotgun (WGS) entry which is preliminary data.</text>
</comment>
<keyword evidence="2" id="KW-1185">Reference proteome</keyword>